<name>A0A4P9W2V4_9FUNG</name>
<dbReference type="EMBL" id="KZ995792">
    <property type="protein sequence ID" value="RKO89975.1"/>
    <property type="molecule type" value="Genomic_DNA"/>
</dbReference>
<dbReference type="AlphaFoldDB" id="A0A4P9W2V4"/>
<evidence type="ECO:0000313" key="3">
    <source>
        <dbReference type="Proteomes" id="UP000269721"/>
    </source>
</evidence>
<sequence>MCGRIDLSDDAALYPLRELASGGHSDGCLANSVNGIGLFTDRGGSTEHALGNLNFLVCVPTSSPSPTIKPAPTSNSEHTQTTLAQGQIPQRLDFNMHPVVPYQPATPFAMMAANPYGFEGYGLGFGGFGGHNFGNIGMGMGMGGGMFQGNGFNGLFVQQPMMPQNASFLGDSIFTDDMLNVQPLPALDFHL</sequence>
<dbReference type="EMBL" id="KZ998064">
    <property type="protein sequence ID" value="RKO86599.1"/>
    <property type="molecule type" value="Genomic_DNA"/>
</dbReference>
<protein>
    <submittedName>
        <fullName evidence="1">Uncharacterized protein</fullName>
    </submittedName>
</protein>
<gene>
    <name evidence="2" type="ORF">BDK51DRAFT_25473</name>
    <name evidence="1" type="ORF">BDK51DRAFT_34211</name>
</gene>
<reference evidence="1" key="2">
    <citation type="submission" date="2018-06" db="EMBL/GenBank/DDBJ databases">
        <title>Leveraging single-cell genomics to expand the Fungal Tree of Life.</title>
        <authorList>
            <consortium name="DOE Joint Genome Institute"/>
            <person name="Ahrendt S.R."/>
            <person name="Quandt C.A."/>
            <person name="Ciobanu D."/>
            <person name="Clum A."/>
            <person name="Salamov A."/>
            <person name="Andreopoulos B."/>
            <person name="Cheng J.-F."/>
            <person name="Woyke T."/>
            <person name="Pelin A."/>
            <person name="Henrissat B."/>
            <person name="Reynolds N."/>
            <person name="Benny G.L."/>
            <person name="Smith M.E."/>
            <person name="James T.Y."/>
            <person name="Grigoriev I.V."/>
        </authorList>
    </citation>
    <scope>NUCLEOTIDE SEQUENCE</scope>
    <source>
        <strain evidence="1">Perch Fen</strain>
    </source>
</reference>
<dbReference type="Proteomes" id="UP000269721">
    <property type="component" value="Unassembled WGS sequence"/>
</dbReference>
<keyword evidence="3" id="KW-1185">Reference proteome</keyword>
<organism evidence="1 3">
    <name type="scientific">Blyttiomyces helicus</name>
    <dbReference type="NCBI Taxonomy" id="388810"/>
    <lineage>
        <taxon>Eukaryota</taxon>
        <taxon>Fungi</taxon>
        <taxon>Fungi incertae sedis</taxon>
        <taxon>Chytridiomycota</taxon>
        <taxon>Chytridiomycota incertae sedis</taxon>
        <taxon>Chytridiomycetes</taxon>
        <taxon>Chytridiomycetes incertae sedis</taxon>
        <taxon>Blyttiomyces</taxon>
    </lineage>
</organism>
<reference evidence="3" key="1">
    <citation type="journal article" date="2018" name="Nat. Microbiol.">
        <title>Leveraging single-cell genomics to expand the fungal tree of life.</title>
        <authorList>
            <person name="Ahrendt S.R."/>
            <person name="Quandt C.A."/>
            <person name="Ciobanu D."/>
            <person name="Clum A."/>
            <person name="Salamov A."/>
            <person name="Andreopoulos B."/>
            <person name="Cheng J.F."/>
            <person name="Woyke T."/>
            <person name="Pelin A."/>
            <person name="Henrissat B."/>
            <person name="Reynolds N.K."/>
            <person name="Benny G.L."/>
            <person name="Smith M.E."/>
            <person name="James T.Y."/>
            <person name="Grigoriev I.V."/>
        </authorList>
    </citation>
    <scope>NUCLEOTIDE SEQUENCE [LARGE SCALE GENOMIC DNA]</scope>
</reference>
<evidence type="ECO:0000313" key="1">
    <source>
        <dbReference type="EMBL" id="RKO86599.1"/>
    </source>
</evidence>
<evidence type="ECO:0000313" key="2">
    <source>
        <dbReference type="EMBL" id="RKO89975.1"/>
    </source>
</evidence>
<accession>A0A4P9W2V4</accession>
<proteinExistence type="predicted"/>